<evidence type="ECO:0000313" key="11">
    <source>
        <dbReference type="EMBL" id="MUM78591.1"/>
    </source>
</evidence>
<sequence>MSTLFRHLPSVAQALEALEVDPDISQFPRQLVKEQVNAFLDLCREEIRTGIIADAAALTLDALLPRLAAFVRSASRPHFRRVLNATGVVIHTNLGRSILARSAVEAVAHACAHYSNCEFDLGSGKRGSRYSHVEKILCDITGAEAALVVNNNAAAVLIMLETLARGREVIVSRGQLVEIGGSFRIPDVMAKSGAVLREVGATNRTHVHDYEQAIGDETAALMRVHTSNFRMVGFTREVSLPEMRLLGDRYGLPVLEDLGSGTLCDLAGEGLPGEPTVQQVVAQGADVVSFSGDKALGGPQAGIIVGRKEYVDRIKQNPLNRAVRIDKMTLAALEATLRLYLDMETARREVPTLRMITASQDSLRSKARRLAEAVRTELGDSAQVTLRKGFSRVGGGAFPEYDLPGTLVSVNLPGMSAESLRVALLGTDPPLVARIEDDALQLDPRTLTSSELKLTAEALRQAVDTIKDKA</sequence>
<dbReference type="HAMAP" id="MF_00423">
    <property type="entry name" value="SelA"/>
    <property type="match status" value="1"/>
</dbReference>
<evidence type="ECO:0000256" key="1">
    <source>
        <dbReference type="ARBA" id="ARBA00001933"/>
    </source>
</evidence>
<dbReference type="SUPFAM" id="SSF53383">
    <property type="entry name" value="PLP-dependent transferases"/>
    <property type="match status" value="1"/>
</dbReference>
<evidence type="ECO:0000256" key="8">
    <source>
        <dbReference type="HAMAP-Rule" id="MF_00423"/>
    </source>
</evidence>
<protein>
    <recommendedName>
        <fullName evidence="8">L-seryl-tRNA(Sec) selenium transferase</fullName>
        <ecNumber evidence="8">2.9.1.1</ecNumber>
    </recommendedName>
    <alternativeName>
        <fullName evidence="8">Selenocysteine synthase</fullName>
        <shortName evidence="8">Sec synthase</shortName>
    </alternativeName>
    <alternativeName>
        <fullName evidence="8">Selenocysteinyl-tRNA(Sec) synthase</fullName>
    </alternativeName>
</protein>
<accession>A0A7K1KRU0</accession>
<dbReference type="InterPro" id="IPR025862">
    <property type="entry name" value="SelA_trans_N_dom"/>
</dbReference>
<dbReference type="NCBIfam" id="TIGR00474">
    <property type="entry name" value="selA"/>
    <property type="match status" value="1"/>
</dbReference>
<comment type="subcellular location">
    <subcellularLocation>
        <location evidence="8">Cytoplasm</location>
    </subcellularLocation>
</comment>
<evidence type="ECO:0000256" key="6">
    <source>
        <dbReference type="ARBA" id="ARBA00023266"/>
    </source>
</evidence>
<comment type="catalytic activity">
    <reaction evidence="8">
        <text>L-seryl-tRNA(Sec) + selenophosphate + H(+) = L-selenocysteinyl-tRNA(Sec) + phosphate</text>
        <dbReference type="Rhea" id="RHEA:22728"/>
        <dbReference type="Rhea" id="RHEA-COMP:9742"/>
        <dbReference type="Rhea" id="RHEA-COMP:9743"/>
        <dbReference type="ChEBI" id="CHEBI:15378"/>
        <dbReference type="ChEBI" id="CHEBI:16144"/>
        <dbReference type="ChEBI" id="CHEBI:43474"/>
        <dbReference type="ChEBI" id="CHEBI:78533"/>
        <dbReference type="ChEBI" id="CHEBI:78573"/>
        <dbReference type="EC" id="2.9.1.1"/>
    </reaction>
</comment>
<dbReference type="InterPro" id="IPR004534">
    <property type="entry name" value="SelA_trans"/>
</dbReference>
<dbReference type="Pfam" id="PF12390">
    <property type="entry name" value="Se-cys_synth_N"/>
    <property type="match status" value="1"/>
</dbReference>
<proteinExistence type="inferred from homology"/>
<evidence type="ECO:0000256" key="2">
    <source>
        <dbReference type="ARBA" id="ARBA00022490"/>
    </source>
</evidence>
<organism evidence="11 12">
    <name type="scientific">Pseudodesulfovibrio alkaliphilus</name>
    <dbReference type="NCBI Taxonomy" id="2661613"/>
    <lineage>
        <taxon>Bacteria</taxon>
        <taxon>Pseudomonadati</taxon>
        <taxon>Thermodesulfobacteriota</taxon>
        <taxon>Desulfovibrionia</taxon>
        <taxon>Desulfovibrionales</taxon>
        <taxon>Desulfovibrionaceae</taxon>
    </lineage>
</organism>
<dbReference type="PANTHER" id="PTHR32328">
    <property type="entry name" value="L-SERYL-TRNA(SEC) SELENIUM TRANSFERASE"/>
    <property type="match status" value="1"/>
</dbReference>
<comment type="cofactor">
    <cofactor evidence="1 8 9">
        <name>pyridoxal 5'-phosphate</name>
        <dbReference type="ChEBI" id="CHEBI:597326"/>
    </cofactor>
</comment>
<reference evidence="11 12" key="1">
    <citation type="submission" date="2019-11" db="EMBL/GenBank/DDBJ databases">
        <title>Pseudodesulfovibrio alkaliphilus, sp. nov., an alkaliphilic sulfate-reducing bacteria from mud volcano of Taman peninsula, Russia.</title>
        <authorList>
            <person name="Frolova A."/>
            <person name="Merkel A.Y."/>
            <person name="Slobodkin A.I."/>
        </authorList>
    </citation>
    <scope>NUCLEOTIDE SEQUENCE [LARGE SCALE GENOMIC DNA]</scope>
    <source>
        <strain evidence="11 12">F-1</strain>
    </source>
</reference>
<dbReference type="UniPathway" id="UPA00906">
    <property type="reaction ID" value="UER00896"/>
</dbReference>
<evidence type="ECO:0000256" key="9">
    <source>
        <dbReference type="PIRSR" id="PIRSR618319-50"/>
    </source>
</evidence>
<comment type="pathway">
    <text evidence="8">Aminoacyl-tRNA biosynthesis; selenocysteinyl-tRNA(Sec) biosynthesis; selenocysteinyl-tRNA(Sec) from L-seryl-tRNA(Sec) (bacterial route): step 1/1.</text>
</comment>
<evidence type="ECO:0000256" key="5">
    <source>
        <dbReference type="ARBA" id="ARBA00022917"/>
    </source>
</evidence>
<dbReference type="AlphaFoldDB" id="A0A7K1KRU0"/>
<keyword evidence="5 8" id="KW-0648">Protein biosynthesis</keyword>
<dbReference type="GO" id="GO:0001717">
    <property type="term" value="P:conversion of seryl-tRNAsec to selenocys-tRNAsec"/>
    <property type="evidence" value="ECO:0007669"/>
    <property type="project" value="UniProtKB-UniRule"/>
</dbReference>
<dbReference type="Gene3D" id="3.90.1150.180">
    <property type="match status" value="1"/>
</dbReference>
<comment type="similarity">
    <text evidence="7 8">Belongs to the SelA family.</text>
</comment>
<dbReference type="PANTHER" id="PTHR32328:SF0">
    <property type="entry name" value="L-SERYL-TRNA(SEC) SELENIUM TRANSFERASE"/>
    <property type="match status" value="1"/>
</dbReference>
<dbReference type="EMBL" id="WODC01000010">
    <property type="protein sequence ID" value="MUM78591.1"/>
    <property type="molecule type" value="Genomic_DNA"/>
</dbReference>
<comment type="caution">
    <text evidence="11">The sequence shown here is derived from an EMBL/GenBank/DDBJ whole genome shotgun (WGS) entry which is preliminary data.</text>
</comment>
<dbReference type="InterPro" id="IPR015424">
    <property type="entry name" value="PyrdxlP-dep_Trfase"/>
</dbReference>
<dbReference type="InterPro" id="IPR015421">
    <property type="entry name" value="PyrdxlP-dep_Trfase_major"/>
</dbReference>
<dbReference type="RefSeq" id="WP_155935439.1">
    <property type="nucleotide sequence ID" value="NZ_WODC01000010.1"/>
</dbReference>
<keyword evidence="6 8" id="KW-0711">Selenium</keyword>
<dbReference type="GO" id="GO:0001514">
    <property type="term" value="P:selenocysteine incorporation"/>
    <property type="evidence" value="ECO:0007669"/>
    <property type="project" value="UniProtKB-UniRule"/>
</dbReference>
<evidence type="ECO:0000256" key="7">
    <source>
        <dbReference type="ARBA" id="ARBA00044507"/>
    </source>
</evidence>
<keyword evidence="4 8" id="KW-0663">Pyridoxal phosphate</keyword>
<name>A0A7K1KRU0_9BACT</name>
<dbReference type="EC" id="2.9.1.1" evidence="8"/>
<dbReference type="Gene3D" id="3.40.640.10">
    <property type="entry name" value="Type I PLP-dependent aspartate aminotransferase-like (Major domain)"/>
    <property type="match status" value="1"/>
</dbReference>
<dbReference type="Proteomes" id="UP000461162">
    <property type="component" value="Unassembled WGS sequence"/>
</dbReference>
<evidence type="ECO:0000256" key="4">
    <source>
        <dbReference type="ARBA" id="ARBA00022898"/>
    </source>
</evidence>
<dbReference type="InterPro" id="IPR018319">
    <property type="entry name" value="SelA-like"/>
</dbReference>
<keyword evidence="3 8" id="KW-0808">Transferase</keyword>
<dbReference type="Pfam" id="PF03841">
    <property type="entry name" value="SelA"/>
    <property type="match status" value="1"/>
</dbReference>
<gene>
    <name evidence="8" type="primary">selA</name>
    <name evidence="11" type="ORF">GKC30_13200</name>
</gene>
<evidence type="ECO:0000259" key="10">
    <source>
        <dbReference type="Pfam" id="PF12390"/>
    </source>
</evidence>
<evidence type="ECO:0000313" key="12">
    <source>
        <dbReference type="Proteomes" id="UP000461162"/>
    </source>
</evidence>
<comment type="function">
    <text evidence="8">Converts seryl-tRNA(Sec) to selenocysteinyl-tRNA(Sec) required for selenoprotein biosynthesis.</text>
</comment>
<keyword evidence="2 8" id="KW-0963">Cytoplasm</keyword>
<dbReference type="GO" id="GO:0004125">
    <property type="term" value="F:L-seryl-tRNA(Sec) selenium transferase activity"/>
    <property type="evidence" value="ECO:0007669"/>
    <property type="project" value="UniProtKB-UniRule"/>
</dbReference>
<dbReference type="GO" id="GO:0005737">
    <property type="term" value="C:cytoplasm"/>
    <property type="evidence" value="ECO:0007669"/>
    <property type="project" value="UniProtKB-SubCell"/>
</dbReference>
<keyword evidence="12" id="KW-1185">Reference proteome</keyword>
<evidence type="ECO:0000256" key="3">
    <source>
        <dbReference type="ARBA" id="ARBA00022679"/>
    </source>
</evidence>
<feature type="domain" description="L-seryl-tRNA selenium transferase N-terminal" evidence="10">
    <location>
        <begin position="5"/>
        <end position="44"/>
    </location>
</feature>
<feature type="modified residue" description="N6-(pyridoxal phosphate)lysine" evidence="8 9">
    <location>
        <position position="294"/>
    </location>
</feature>